<evidence type="ECO:0000256" key="1">
    <source>
        <dbReference type="ARBA" id="ARBA00000085"/>
    </source>
</evidence>
<evidence type="ECO:0000256" key="2">
    <source>
        <dbReference type="ARBA" id="ARBA00012438"/>
    </source>
</evidence>
<dbReference type="Proteomes" id="UP000651010">
    <property type="component" value="Unassembled WGS sequence"/>
</dbReference>
<sequence>MPLRRASAPGGSAQPATRLMQRLHDGPTQLMTLALLELDQARQTERNVATQVLGGIRSLVSEALRGIRQVLEEWDSGMTAEKSLSLATSLINLGRRLSSFTGLALHIDCDDAVADPPPPVAVIVLQAVQELLLNTCKHAPGANVELVLTAQANGFELTVSDDGPGFDPVAVYQRHSVQGGLGLGAMPERLARVDAAFHLQAAPGAGVHVCIRWPGDFAEQGWPGRRVVRLPGWVVRR</sequence>
<dbReference type="SUPFAM" id="SSF55874">
    <property type="entry name" value="ATPase domain of HSP90 chaperone/DNA topoisomerase II/histidine kinase"/>
    <property type="match status" value="1"/>
</dbReference>
<proteinExistence type="predicted"/>
<dbReference type="InterPro" id="IPR003594">
    <property type="entry name" value="HATPase_dom"/>
</dbReference>
<evidence type="ECO:0000313" key="8">
    <source>
        <dbReference type="Proteomes" id="UP000651010"/>
    </source>
</evidence>
<dbReference type="GO" id="GO:0005524">
    <property type="term" value="F:ATP binding"/>
    <property type="evidence" value="ECO:0007669"/>
    <property type="project" value="UniProtKB-KW"/>
</dbReference>
<evidence type="ECO:0000256" key="3">
    <source>
        <dbReference type="ARBA" id="ARBA00022679"/>
    </source>
</evidence>
<name>A0ABR9G9K1_9GAMM</name>
<dbReference type="InterPro" id="IPR050482">
    <property type="entry name" value="Sensor_HK_TwoCompSys"/>
</dbReference>
<dbReference type="CDD" id="cd16917">
    <property type="entry name" value="HATPase_UhpB-NarQ-NarX-like"/>
    <property type="match status" value="1"/>
</dbReference>
<organism evidence="7 8">
    <name type="scientific">Dyella acidiphila</name>
    <dbReference type="NCBI Taxonomy" id="2775866"/>
    <lineage>
        <taxon>Bacteria</taxon>
        <taxon>Pseudomonadati</taxon>
        <taxon>Pseudomonadota</taxon>
        <taxon>Gammaproteobacteria</taxon>
        <taxon>Lysobacterales</taxon>
        <taxon>Rhodanobacteraceae</taxon>
        <taxon>Dyella</taxon>
    </lineage>
</organism>
<keyword evidence="3" id="KW-0808">Transferase</keyword>
<keyword evidence="8" id="KW-1185">Reference proteome</keyword>
<keyword evidence="7" id="KW-0067">ATP-binding</keyword>
<feature type="domain" description="Histidine kinase/HSP90-like ATPase" evidence="6">
    <location>
        <begin position="124"/>
        <end position="214"/>
    </location>
</feature>
<keyword evidence="7" id="KW-0547">Nucleotide-binding</keyword>
<accession>A0ABR9G9K1</accession>
<dbReference type="Pfam" id="PF02518">
    <property type="entry name" value="HATPase_c"/>
    <property type="match status" value="1"/>
</dbReference>
<evidence type="ECO:0000259" key="6">
    <source>
        <dbReference type="Pfam" id="PF02518"/>
    </source>
</evidence>
<evidence type="ECO:0000313" key="7">
    <source>
        <dbReference type="EMBL" id="MBE1160689.1"/>
    </source>
</evidence>
<gene>
    <name evidence="7" type="ORF">IGX34_09835</name>
</gene>
<dbReference type="PANTHER" id="PTHR24421:SF10">
    <property type="entry name" value="NITRATE_NITRITE SENSOR PROTEIN NARQ"/>
    <property type="match status" value="1"/>
</dbReference>
<protein>
    <recommendedName>
        <fullName evidence="2">histidine kinase</fullName>
        <ecNumber evidence="2">2.7.13.3</ecNumber>
    </recommendedName>
</protein>
<dbReference type="InterPro" id="IPR036890">
    <property type="entry name" value="HATPase_C_sf"/>
</dbReference>
<dbReference type="Gene3D" id="3.30.565.10">
    <property type="entry name" value="Histidine kinase-like ATPase, C-terminal domain"/>
    <property type="match status" value="1"/>
</dbReference>
<dbReference type="EMBL" id="JACZZA010000005">
    <property type="protein sequence ID" value="MBE1160689.1"/>
    <property type="molecule type" value="Genomic_DNA"/>
</dbReference>
<comment type="catalytic activity">
    <reaction evidence="1">
        <text>ATP + protein L-histidine = ADP + protein N-phospho-L-histidine.</text>
        <dbReference type="EC" id="2.7.13.3"/>
    </reaction>
</comment>
<comment type="caution">
    <text evidence="7">The sequence shown here is derived from an EMBL/GenBank/DDBJ whole genome shotgun (WGS) entry which is preliminary data.</text>
</comment>
<evidence type="ECO:0000256" key="5">
    <source>
        <dbReference type="ARBA" id="ARBA00023012"/>
    </source>
</evidence>
<reference evidence="7 8" key="1">
    <citation type="submission" date="2020-09" db="EMBL/GenBank/DDBJ databases">
        <title>Dyella sp. 7MK23 isolated from forest soil.</title>
        <authorList>
            <person name="Fu J."/>
        </authorList>
    </citation>
    <scope>NUCLEOTIDE SEQUENCE [LARGE SCALE GENOMIC DNA]</scope>
    <source>
        <strain evidence="7 8">7MK23</strain>
    </source>
</reference>
<dbReference type="RefSeq" id="WP_192555551.1">
    <property type="nucleotide sequence ID" value="NZ_JACZZA010000005.1"/>
</dbReference>
<keyword evidence="5" id="KW-0902">Two-component regulatory system</keyword>
<keyword evidence="4" id="KW-0418">Kinase</keyword>
<evidence type="ECO:0000256" key="4">
    <source>
        <dbReference type="ARBA" id="ARBA00022777"/>
    </source>
</evidence>
<dbReference type="PANTHER" id="PTHR24421">
    <property type="entry name" value="NITRATE/NITRITE SENSOR PROTEIN NARX-RELATED"/>
    <property type="match status" value="1"/>
</dbReference>
<dbReference type="EC" id="2.7.13.3" evidence="2"/>